<feature type="region of interest" description="Disordered" evidence="11">
    <location>
        <begin position="518"/>
        <end position="539"/>
    </location>
</feature>
<feature type="compositionally biased region" description="Low complexity" evidence="11">
    <location>
        <begin position="903"/>
        <end position="913"/>
    </location>
</feature>
<organism evidence="13 14">
    <name type="scientific">Nakaseomyces bracarensis</name>
    <dbReference type="NCBI Taxonomy" id="273131"/>
    <lineage>
        <taxon>Eukaryota</taxon>
        <taxon>Fungi</taxon>
        <taxon>Dikarya</taxon>
        <taxon>Ascomycota</taxon>
        <taxon>Saccharomycotina</taxon>
        <taxon>Saccharomycetes</taxon>
        <taxon>Saccharomycetales</taxon>
        <taxon>Saccharomycetaceae</taxon>
        <taxon>Nakaseomyces</taxon>
    </lineage>
</organism>
<evidence type="ECO:0000256" key="6">
    <source>
        <dbReference type="ARBA" id="ARBA00022777"/>
    </source>
</evidence>
<feature type="compositionally biased region" description="Basic and acidic residues" evidence="11">
    <location>
        <begin position="792"/>
        <end position="804"/>
    </location>
</feature>
<dbReference type="Proteomes" id="UP001623330">
    <property type="component" value="Unassembled WGS sequence"/>
</dbReference>
<comment type="caution">
    <text evidence="13">The sequence shown here is derived from an EMBL/GenBank/DDBJ whole genome shotgun (WGS) entry which is preliminary data.</text>
</comment>
<reference evidence="13 14" key="1">
    <citation type="submission" date="2024-05" db="EMBL/GenBank/DDBJ databases">
        <title>Long read based assembly of the Candida bracarensis genome reveals expanded adhesin content.</title>
        <authorList>
            <person name="Marcet-Houben M."/>
            <person name="Ksiezopolska E."/>
            <person name="Gabaldon T."/>
        </authorList>
    </citation>
    <scope>NUCLEOTIDE SEQUENCE [LARGE SCALE GENOMIC DNA]</scope>
    <source>
        <strain evidence="13 14">CBM6</strain>
    </source>
</reference>
<dbReference type="InterPro" id="IPR039046">
    <property type="entry name" value="PDPK1"/>
</dbReference>
<accession>A0ABR4NZG0</accession>
<evidence type="ECO:0000256" key="3">
    <source>
        <dbReference type="ARBA" id="ARBA00022527"/>
    </source>
</evidence>
<keyword evidence="7 10" id="KW-0067">ATP-binding</keyword>
<dbReference type="SMART" id="SM00220">
    <property type="entry name" value="S_TKc"/>
    <property type="match status" value="1"/>
</dbReference>
<evidence type="ECO:0000259" key="12">
    <source>
        <dbReference type="PROSITE" id="PS50011"/>
    </source>
</evidence>
<feature type="compositionally biased region" description="Polar residues" evidence="11">
    <location>
        <begin position="877"/>
        <end position="887"/>
    </location>
</feature>
<dbReference type="EC" id="2.7.11.1" evidence="2"/>
<feature type="region of interest" description="Disordered" evidence="11">
    <location>
        <begin position="792"/>
        <end position="928"/>
    </location>
</feature>
<evidence type="ECO:0000256" key="9">
    <source>
        <dbReference type="ARBA" id="ARBA00048679"/>
    </source>
</evidence>
<dbReference type="SUPFAM" id="SSF56112">
    <property type="entry name" value="Protein kinase-like (PK-like)"/>
    <property type="match status" value="1"/>
</dbReference>
<evidence type="ECO:0000313" key="14">
    <source>
        <dbReference type="Proteomes" id="UP001623330"/>
    </source>
</evidence>
<dbReference type="Gene3D" id="3.30.200.20">
    <property type="entry name" value="Phosphorylase Kinase, domain 1"/>
    <property type="match status" value="1"/>
</dbReference>
<dbReference type="Pfam" id="PF00069">
    <property type="entry name" value="Pkinase"/>
    <property type="match status" value="1"/>
</dbReference>
<keyword evidence="14" id="KW-1185">Reference proteome</keyword>
<dbReference type="InterPro" id="IPR057614">
    <property type="entry name" value="PH_PKH3_C"/>
</dbReference>
<dbReference type="PROSITE" id="PS00108">
    <property type="entry name" value="PROTEIN_KINASE_ST"/>
    <property type="match status" value="1"/>
</dbReference>
<gene>
    <name evidence="13" type="ORF">RNJ44_03338</name>
</gene>
<comment type="catalytic activity">
    <reaction evidence="9">
        <text>L-seryl-[protein] + ATP = O-phospho-L-seryl-[protein] + ADP + H(+)</text>
        <dbReference type="Rhea" id="RHEA:17989"/>
        <dbReference type="Rhea" id="RHEA-COMP:9863"/>
        <dbReference type="Rhea" id="RHEA-COMP:11604"/>
        <dbReference type="ChEBI" id="CHEBI:15378"/>
        <dbReference type="ChEBI" id="CHEBI:29999"/>
        <dbReference type="ChEBI" id="CHEBI:30616"/>
        <dbReference type="ChEBI" id="CHEBI:83421"/>
        <dbReference type="ChEBI" id="CHEBI:456216"/>
        <dbReference type="EC" id="2.7.11.1"/>
    </reaction>
</comment>
<dbReference type="Pfam" id="PF25347">
    <property type="entry name" value="PH_PKH3_C"/>
    <property type="match status" value="1"/>
</dbReference>
<evidence type="ECO:0000256" key="11">
    <source>
        <dbReference type="SAM" id="MobiDB-lite"/>
    </source>
</evidence>
<dbReference type="EMBL" id="JBEVYD010000003">
    <property type="protein sequence ID" value="KAL3234576.1"/>
    <property type="molecule type" value="Genomic_DNA"/>
</dbReference>
<keyword evidence="3" id="KW-0723">Serine/threonine-protein kinase</keyword>
<evidence type="ECO:0000313" key="13">
    <source>
        <dbReference type="EMBL" id="KAL3234576.1"/>
    </source>
</evidence>
<dbReference type="InterPro" id="IPR011009">
    <property type="entry name" value="Kinase-like_dom_sf"/>
</dbReference>
<dbReference type="InterPro" id="IPR050236">
    <property type="entry name" value="Ser_Thr_kinase_AGC"/>
</dbReference>
<proteinExistence type="inferred from homology"/>
<dbReference type="GO" id="GO:0016301">
    <property type="term" value="F:kinase activity"/>
    <property type="evidence" value="ECO:0007669"/>
    <property type="project" value="UniProtKB-KW"/>
</dbReference>
<protein>
    <recommendedName>
        <fullName evidence="2">non-specific serine/threonine protein kinase</fullName>
        <ecNumber evidence="2">2.7.11.1</ecNumber>
    </recommendedName>
</protein>
<feature type="domain" description="Protein kinase" evidence="12">
    <location>
        <begin position="11"/>
        <end position="294"/>
    </location>
</feature>
<keyword evidence="5 10" id="KW-0547">Nucleotide-binding</keyword>
<dbReference type="PANTHER" id="PTHR24356">
    <property type="entry name" value="SERINE/THREONINE-PROTEIN KINASE"/>
    <property type="match status" value="1"/>
</dbReference>
<evidence type="ECO:0000256" key="5">
    <source>
        <dbReference type="ARBA" id="ARBA00022741"/>
    </source>
</evidence>
<keyword evidence="4" id="KW-0808">Transferase</keyword>
<keyword evidence="6 13" id="KW-0418">Kinase</keyword>
<dbReference type="InterPro" id="IPR008271">
    <property type="entry name" value="Ser/Thr_kinase_AS"/>
</dbReference>
<evidence type="ECO:0000256" key="7">
    <source>
        <dbReference type="ARBA" id="ARBA00022840"/>
    </source>
</evidence>
<comment type="catalytic activity">
    <reaction evidence="8">
        <text>L-threonyl-[protein] + ATP = O-phospho-L-threonyl-[protein] + ADP + H(+)</text>
        <dbReference type="Rhea" id="RHEA:46608"/>
        <dbReference type="Rhea" id="RHEA-COMP:11060"/>
        <dbReference type="Rhea" id="RHEA-COMP:11605"/>
        <dbReference type="ChEBI" id="CHEBI:15378"/>
        <dbReference type="ChEBI" id="CHEBI:30013"/>
        <dbReference type="ChEBI" id="CHEBI:30616"/>
        <dbReference type="ChEBI" id="CHEBI:61977"/>
        <dbReference type="ChEBI" id="CHEBI:456216"/>
        <dbReference type="EC" id="2.7.11.1"/>
    </reaction>
</comment>
<name>A0ABR4NZG0_9SACH</name>
<dbReference type="CDD" id="cd05581">
    <property type="entry name" value="STKc_PDK1"/>
    <property type="match status" value="1"/>
</dbReference>
<dbReference type="Gene3D" id="1.10.510.10">
    <property type="entry name" value="Transferase(Phosphotransferase) domain 1"/>
    <property type="match status" value="1"/>
</dbReference>
<comment type="similarity">
    <text evidence="1">Belongs to the protein kinase superfamily. AGC Ser/Thr protein kinase family. PDPK1 subfamily.</text>
</comment>
<feature type="binding site" evidence="10">
    <location>
        <position position="41"/>
    </location>
    <ligand>
        <name>ATP</name>
        <dbReference type="ChEBI" id="CHEBI:30616"/>
    </ligand>
</feature>
<evidence type="ECO:0000256" key="4">
    <source>
        <dbReference type="ARBA" id="ARBA00022679"/>
    </source>
</evidence>
<evidence type="ECO:0000256" key="2">
    <source>
        <dbReference type="ARBA" id="ARBA00012513"/>
    </source>
</evidence>
<dbReference type="InterPro" id="IPR017441">
    <property type="entry name" value="Protein_kinase_ATP_BS"/>
</dbReference>
<evidence type="ECO:0000256" key="8">
    <source>
        <dbReference type="ARBA" id="ARBA00047899"/>
    </source>
</evidence>
<dbReference type="InterPro" id="IPR000719">
    <property type="entry name" value="Prot_kinase_dom"/>
</dbReference>
<dbReference type="PROSITE" id="PS50011">
    <property type="entry name" value="PROTEIN_KINASE_DOM"/>
    <property type="match status" value="1"/>
</dbReference>
<evidence type="ECO:0000256" key="10">
    <source>
        <dbReference type="PROSITE-ProRule" id="PRU10141"/>
    </source>
</evidence>
<feature type="compositionally biased region" description="Polar residues" evidence="11">
    <location>
        <begin position="857"/>
        <end position="870"/>
    </location>
</feature>
<dbReference type="PROSITE" id="PS00107">
    <property type="entry name" value="PROTEIN_KINASE_ATP"/>
    <property type="match status" value="1"/>
</dbReference>
<evidence type="ECO:0000256" key="1">
    <source>
        <dbReference type="ARBA" id="ARBA00010006"/>
    </source>
</evidence>
<sequence>MTSRKRSPHEFIFKEELGHGSYSTVYKALDKRDLKKTYAIKVCSKQHIIKESKVKYVTIEKNTLNLLARGNHPGIVKLYYTFHDEENLYFVLDYAPGGELLTLLHKMGTFNNTWANHFAAQLVDTLEFMHSQGVIHRDLKPENVLLNKDGILMITDFGAAASPSSIEGKKETDVDDSNGNGVVTEDENGCSSFVGTAEYVSPELLLYNKCSFGSDIWALGCMIYQFVQGFPPFRGENELKTFEKIVSLDYTWNPDKVSNIGNSNPQVVNLVRKMLTLDTTQRASIADIKKDPWFATINWNDKKKIWRGIWQVQQQIKPNTTFVSPSVMRSNMNHQNILQNRQLHVIDTPLRNIPVTKQKRKKPAKEFSTTSSIVEWRKKLGISSSNISPTNNSTQSISNIVVDSTPIDNIVTAPLLPPQPVTGMPMNNAPMPINMGTVNQTQIPHNAPNISGVTTTPRDKVMRTRYDNAIVTNGTPNQNINGSNIHANGSTATSPNKIKYTGQNITVAPISAKTVNMNSPHTQEHQSPEKNSTTSTDDEFDFAEKREQPIPEPNGIYDTLSSPLKTETSEDIDTNKNGISKADILPQKDDQLHYEPLKIKPSVGILKQDFVYVKAISYDAAGPDMAISSYKKINDGLITSLVSQHKTAIRPTNIFPQLLTLYKDGSLAFKEIQTNIRKGEKSLNPMVNLGDTNLSMYDFEFNELSRKGFLILERYKYKLWFISLPSFSLLATFPQELTKGLIVNCNENWIDCFFRTRKLIEDGIDITDKVENIDLNSNDTEGVQKERLIDNREQVAKKNKDIPKSKPPQAPDEANASLKRHVPPRAIEKPSLRSQNISDLGKTKKNPRFKSPPVPPINTNVKPKNVTNLASPVMKRQSISGSPSTPTAPVPHRTSLKNVQRTPNNVSVPSSPSYLSAKQRVRPENMHISSSRFEVIQSIKNNDQLIDKNQASSGASAAFKNLQKK</sequence>
<dbReference type="PANTHER" id="PTHR24356:SF405">
    <property type="entry name" value="SERINE_THREONINE-PROTEIN KINASE PKH3"/>
    <property type="match status" value="1"/>
</dbReference>